<gene>
    <name evidence="5" type="ORF">ZEAMMB73_Zm00001d040238</name>
</gene>
<dbReference type="EMBL" id="CM007649">
    <property type="protein sequence ID" value="ONM30914.1"/>
    <property type="molecule type" value="Genomic_DNA"/>
</dbReference>
<dbReference type="InterPro" id="IPR023186">
    <property type="entry name" value="IUNH"/>
</dbReference>
<accession>A0A1D6MPE1</accession>
<evidence type="ECO:0000313" key="5">
    <source>
        <dbReference type="EMBL" id="ONM30914.1"/>
    </source>
</evidence>
<reference evidence="5" key="1">
    <citation type="submission" date="2015-12" db="EMBL/GenBank/DDBJ databases">
        <title>Update maize B73 reference genome by single molecule sequencing technologies.</title>
        <authorList>
            <consortium name="Maize Genome Sequencing Project"/>
            <person name="Ware D."/>
        </authorList>
    </citation>
    <scope>NUCLEOTIDE SEQUENCE [LARGE SCALE GENOMIC DNA]</scope>
    <source>
        <tissue evidence="5">Seedling</tissue>
    </source>
</reference>
<dbReference type="PANTHER" id="PTHR12304">
    <property type="entry name" value="INOSINE-URIDINE PREFERRING NUCLEOSIDE HYDROLASE"/>
    <property type="match status" value="1"/>
</dbReference>
<keyword evidence="2" id="KW-0378">Hydrolase</keyword>
<evidence type="ECO:0000256" key="1">
    <source>
        <dbReference type="ARBA" id="ARBA00009176"/>
    </source>
</evidence>
<dbReference type="PANTHER" id="PTHR12304:SF4">
    <property type="entry name" value="URIDINE NUCLEOSIDASE"/>
    <property type="match status" value="1"/>
</dbReference>
<dbReference type="InterPro" id="IPR036452">
    <property type="entry name" value="Ribo_hydro-like"/>
</dbReference>
<proteinExistence type="inferred from homology"/>
<protein>
    <submittedName>
        <fullName evidence="5">Putative uridine nucleosidase 2</fullName>
    </submittedName>
</protein>
<dbReference type="InterPro" id="IPR001910">
    <property type="entry name" value="Inosine/uridine_hydrolase_dom"/>
</dbReference>
<sequence length="162" mass="18229">MYHNPISLGALTHIHTLTHTPSPPVVADADREKLEQCDSKYARYLCKLMGVYFDYHRDGYFIKGSYTLVSSKERQNWFCQRAYLHDPTTVIAAVNPSLLTYTEGVVRVQTVGITKGLTVFDNTKKRYGEITAWSGMPTVKVAVTVDAPAVVELIVQRLMTDD</sequence>
<name>A0A1D6MPE1_MAIZE</name>
<dbReference type="GO" id="GO:0016799">
    <property type="term" value="F:hydrolase activity, hydrolyzing N-glycosyl compounds"/>
    <property type="evidence" value="ECO:0007669"/>
    <property type="project" value="InterPro"/>
</dbReference>
<dbReference type="AlphaFoldDB" id="A0A1D6MPE1"/>
<dbReference type="SUPFAM" id="SSF53590">
    <property type="entry name" value="Nucleoside hydrolase"/>
    <property type="match status" value="1"/>
</dbReference>
<dbReference type="Pfam" id="PF01156">
    <property type="entry name" value="IU_nuc_hydro"/>
    <property type="match status" value="1"/>
</dbReference>
<evidence type="ECO:0000259" key="4">
    <source>
        <dbReference type="Pfam" id="PF01156"/>
    </source>
</evidence>
<evidence type="ECO:0000256" key="2">
    <source>
        <dbReference type="ARBA" id="ARBA00022801"/>
    </source>
</evidence>
<comment type="similarity">
    <text evidence="1">Belongs to the IUNH family.</text>
</comment>
<dbReference type="Gene3D" id="3.90.245.10">
    <property type="entry name" value="Ribonucleoside hydrolase-like"/>
    <property type="match status" value="1"/>
</dbReference>
<evidence type="ECO:0000256" key="3">
    <source>
        <dbReference type="ARBA" id="ARBA00023295"/>
    </source>
</evidence>
<keyword evidence="3" id="KW-0326">Glycosidase</keyword>
<feature type="domain" description="Inosine/uridine-preferring nucleoside hydrolase" evidence="4">
    <location>
        <begin position="17"/>
        <end position="151"/>
    </location>
</feature>
<organism evidence="5">
    <name type="scientific">Zea mays</name>
    <name type="common">Maize</name>
    <dbReference type="NCBI Taxonomy" id="4577"/>
    <lineage>
        <taxon>Eukaryota</taxon>
        <taxon>Viridiplantae</taxon>
        <taxon>Streptophyta</taxon>
        <taxon>Embryophyta</taxon>
        <taxon>Tracheophyta</taxon>
        <taxon>Spermatophyta</taxon>
        <taxon>Magnoliopsida</taxon>
        <taxon>Liliopsida</taxon>
        <taxon>Poales</taxon>
        <taxon>Poaceae</taxon>
        <taxon>PACMAD clade</taxon>
        <taxon>Panicoideae</taxon>
        <taxon>Andropogonodae</taxon>
        <taxon>Andropogoneae</taxon>
        <taxon>Tripsacinae</taxon>
        <taxon>Zea</taxon>
    </lineage>
</organism>